<protein>
    <recommendedName>
        <fullName evidence="11">DNA 3'-5' helicase</fullName>
        <ecNumber evidence="11">5.6.2.4</ecNumber>
    </recommendedName>
</protein>
<organism evidence="15 16">
    <name type="scientific">Mycolicibacterium chubuense (strain NBB4)</name>
    <name type="common">Mycobacterium chubuense</name>
    <dbReference type="NCBI Taxonomy" id="710421"/>
    <lineage>
        <taxon>Bacteria</taxon>
        <taxon>Bacillati</taxon>
        <taxon>Actinomycetota</taxon>
        <taxon>Actinomycetes</taxon>
        <taxon>Mycobacteriales</taxon>
        <taxon>Mycobacteriaceae</taxon>
        <taxon>Mycolicibacterium</taxon>
    </lineage>
</organism>
<comment type="catalytic activity">
    <reaction evidence="10">
        <text>Couples ATP hydrolysis with the unwinding of duplex DNA by translocating in the 3'-5' direction.</text>
        <dbReference type="EC" id="5.6.2.4"/>
    </reaction>
</comment>
<dbReference type="PATRIC" id="fig|710421.3.peg.5495"/>
<keyword evidence="6 13" id="KW-0067">ATP-binding</keyword>
<dbReference type="InterPro" id="IPR027417">
    <property type="entry name" value="P-loop_NTPase"/>
</dbReference>
<sequence>MDTKKPRGRQQEAVESSANCLLVIAPPGCGKTEVLAMRAEHLLASGKIRPNRRILAITFTNRARDNLRSRLEEQLGGNRLRSSILVANFHELSARIVEAHHRTIGLAPGFTYPRPAWLRRALSELTSDRARHRQVKEILGSLKREPLTDGQLVERIRETGNSDVLALEERRLEANYIDFGDLLRHTQLLLRNKRVSHLFQLHFDAILVDEFQDLSLQQYEITQHMCSRNITYVGDPHQGIFGWAGADPVHVLQDIRSRADQTIDLDVNFRSSPAVLRVINSVSSSLGSAPLHAAEPEEWKSGDHAYAVQYATDSDEAAGIVSLTDYLAEKCPEDTVGVICRAEYRRSALNSAYENARYTPQFWDYALDNPRVTRLLKRHSKHVDAGLTFDQQVDELRERATGSFNPADVDAISEVHEACEQLMQHTDSNLPLSEFMNRLRDTTMSAISPGVHVLNAHVGKGQQFDWVVVMGLEEGHVPSSYSTTPAEVLEDQRILLVMLSRARKGVFLTCARSNRNQYGRLFHNEASRWWTDMESSCQPLSPSVAVAMRVM</sequence>
<keyword evidence="2 13" id="KW-0547">Nucleotide-binding</keyword>
<dbReference type="PANTHER" id="PTHR11070:SF2">
    <property type="entry name" value="ATP-DEPENDENT DNA HELICASE SRS2"/>
    <property type="match status" value="1"/>
</dbReference>
<dbReference type="EMBL" id="CP003054">
    <property type="protein sequence ID" value="AFM20179.1"/>
    <property type="molecule type" value="Genomic_DNA"/>
</dbReference>
<comment type="similarity">
    <text evidence="1">Belongs to the helicase family. UvrD subfamily.</text>
</comment>
<dbReference type="KEGG" id="mcb:Mycch_5512"/>
<gene>
    <name evidence="15" type="ordered locus">Mycch_5512</name>
</gene>
<dbReference type="EC" id="5.6.2.4" evidence="11"/>
<dbReference type="Pfam" id="PF13361">
    <property type="entry name" value="UvrD_C"/>
    <property type="match status" value="1"/>
</dbReference>
<dbReference type="InterPro" id="IPR000212">
    <property type="entry name" value="DNA_helicase_UvrD/REP"/>
</dbReference>
<dbReference type="InterPro" id="IPR014017">
    <property type="entry name" value="DNA_helicase_UvrD-like_C"/>
</dbReference>
<evidence type="ECO:0000256" key="9">
    <source>
        <dbReference type="ARBA" id="ARBA00023235"/>
    </source>
</evidence>
<keyword evidence="9" id="KW-0413">Isomerase</keyword>
<comment type="catalytic activity">
    <reaction evidence="12">
        <text>ATP + H2O = ADP + phosphate + H(+)</text>
        <dbReference type="Rhea" id="RHEA:13065"/>
        <dbReference type="ChEBI" id="CHEBI:15377"/>
        <dbReference type="ChEBI" id="CHEBI:15378"/>
        <dbReference type="ChEBI" id="CHEBI:30616"/>
        <dbReference type="ChEBI" id="CHEBI:43474"/>
        <dbReference type="ChEBI" id="CHEBI:456216"/>
        <dbReference type="EC" id="5.6.2.4"/>
    </reaction>
</comment>
<dbReference type="Proteomes" id="UP000006057">
    <property type="component" value="Plasmid pMYCCH.01"/>
</dbReference>
<evidence type="ECO:0000256" key="8">
    <source>
        <dbReference type="ARBA" id="ARBA00023204"/>
    </source>
</evidence>
<keyword evidence="4 13" id="KW-0378">Hydrolase</keyword>
<keyword evidence="7" id="KW-0238">DNA-binding</keyword>
<evidence type="ECO:0000256" key="6">
    <source>
        <dbReference type="ARBA" id="ARBA00022840"/>
    </source>
</evidence>
<feature type="binding site" evidence="13">
    <location>
        <begin position="25"/>
        <end position="32"/>
    </location>
    <ligand>
        <name>ATP</name>
        <dbReference type="ChEBI" id="CHEBI:30616"/>
    </ligand>
</feature>
<dbReference type="Gene3D" id="3.40.50.300">
    <property type="entry name" value="P-loop containing nucleotide triphosphate hydrolases"/>
    <property type="match status" value="2"/>
</dbReference>
<dbReference type="CDD" id="cd17932">
    <property type="entry name" value="DEXQc_UvrD"/>
    <property type="match status" value="1"/>
</dbReference>
<evidence type="ECO:0000256" key="4">
    <source>
        <dbReference type="ARBA" id="ARBA00022801"/>
    </source>
</evidence>
<name>I4BSC2_MYCCN</name>
<dbReference type="Pfam" id="PF00580">
    <property type="entry name" value="UvrD-helicase"/>
    <property type="match status" value="1"/>
</dbReference>
<dbReference type="HOGENOM" id="CLU_004585_6_1_11"/>
<evidence type="ECO:0000313" key="16">
    <source>
        <dbReference type="Proteomes" id="UP000006057"/>
    </source>
</evidence>
<keyword evidence="5 13" id="KW-0347">Helicase</keyword>
<evidence type="ECO:0000256" key="5">
    <source>
        <dbReference type="ARBA" id="ARBA00022806"/>
    </source>
</evidence>
<reference evidence="15 16" key="1">
    <citation type="submission" date="2012-06" db="EMBL/GenBank/DDBJ databases">
        <title>Complete sequence of plasmid 1 of Mycobacterium chubuense NBB4.</title>
        <authorList>
            <consortium name="US DOE Joint Genome Institute"/>
            <person name="Lucas S."/>
            <person name="Han J."/>
            <person name="Lapidus A."/>
            <person name="Cheng J.-F."/>
            <person name="Goodwin L."/>
            <person name="Pitluck S."/>
            <person name="Peters L."/>
            <person name="Mikhailova N."/>
            <person name="Teshima H."/>
            <person name="Detter J.C."/>
            <person name="Han C."/>
            <person name="Tapia R."/>
            <person name="Land M."/>
            <person name="Hauser L."/>
            <person name="Kyrpides N."/>
            <person name="Ivanova N."/>
            <person name="Pagani I."/>
            <person name="Mattes T."/>
            <person name="Holmes A."/>
            <person name="Rutledge P."/>
            <person name="Paulsen I."/>
            <person name="Coleman N."/>
            <person name="Woyke T."/>
        </authorList>
    </citation>
    <scope>NUCLEOTIDE SEQUENCE [LARGE SCALE GENOMIC DNA]</scope>
    <source>
        <strain evidence="15 16">NBB4</strain>
        <plasmid evidence="15 16">pMYCCH.01</plasmid>
    </source>
</reference>
<evidence type="ECO:0000256" key="7">
    <source>
        <dbReference type="ARBA" id="ARBA00023125"/>
    </source>
</evidence>
<dbReference type="GO" id="GO:0003677">
    <property type="term" value="F:DNA binding"/>
    <property type="evidence" value="ECO:0007669"/>
    <property type="project" value="UniProtKB-KW"/>
</dbReference>
<dbReference type="GO" id="GO:0005524">
    <property type="term" value="F:ATP binding"/>
    <property type="evidence" value="ECO:0007669"/>
    <property type="project" value="UniProtKB-UniRule"/>
</dbReference>
<dbReference type="InterPro" id="IPR014016">
    <property type="entry name" value="UvrD-like_ATP-bd"/>
</dbReference>
<evidence type="ECO:0000256" key="1">
    <source>
        <dbReference type="ARBA" id="ARBA00009922"/>
    </source>
</evidence>
<dbReference type="GO" id="GO:0016887">
    <property type="term" value="F:ATP hydrolysis activity"/>
    <property type="evidence" value="ECO:0007669"/>
    <property type="project" value="RHEA"/>
</dbReference>
<dbReference type="RefSeq" id="WP_014805468.1">
    <property type="nucleotide sequence ID" value="NC_018022.1"/>
</dbReference>
<evidence type="ECO:0000256" key="2">
    <source>
        <dbReference type="ARBA" id="ARBA00022741"/>
    </source>
</evidence>
<evidence type="ECO:0000256" key="11">
    <source>
        <dbReference type="ARBA" id="ARBA00034808"/>
    </source>
</evidence>
<dbReference type="GO" id="GO:0043138">
    <property type="term" value="F:3'-5' DNA helicase activity"/>
    <property type="evidence" value="ECO:0007669"/>
    <property type="project" value="UniProtKB-EC"/>
</dbReference>
<keyword evidence="16" id="KW-1185">Reference proteome</keyword>
<evidence type="ECO:0000256" key="12">
    <source>
        <dbReference type="ARBA" id="ARBA00048988"/>
    </source>
</evidence>
<evidence type="ECO:0000313" key="15">
    <source>
        <dbReference type="EMBL" id="AFM20179.1"/>
    </source>
</evidence>
<dbReference type="Gene3D" id="1.10.10.160">
    <property type="match status" value="1"/>
</dbReference>
<keyword evidence="15" id="KW-0614">Plasmid</keyword>
<evidence type="ECO:0000256" key="10">
    <source>
        <dbReference type="ARBA" id="ARBA00034617"/>
    </source>
</evidence>
<dbReference type="PROSITE" id="PS51198">
    <property type="entry name" value="UVRD_HELICASE_ATP_BIND"/>
    <property type="match status" value="1"/>
</dbReference>
<evidence type="ECO:0000256" key="3">
    <source>
        <dbReference type="ARBA" id="ARBA00022763"/>
    </source>
</evidence>
<dbReference type="PANTHER" id="PTHR11070">
    <property type="entry name" value="UVRD / RECB / PCRA DNA HELICASE FAMILY MEMBER"/>
    <property type="match status" value="1"/>
</dbReference>
<feature type="domain" description="UvrD-like helicase ATP-binding" evidence="14">
    <location>
        <begin position="4"/>
        <end position="272"/>
    </location>
</feature>
<dbReference type="SUPFAM" id="SSF52540">
    <property type="entry name" value="P-loop containing nucleoside triphosphate hydrolases"/>
    <property type="match status" value="1"/>
</dbReference>
<geneLocation type="plasmid" evidence="15 16">
    <name>pMYCCH.01</name>
</geneLocation>
<dbReference type="GO" id="GO:0000725">
    <property type="term" value="P:recombinational repair"/>
    <property type="evidence" value="ECO:0007669"/>
    <property type="project" value="TreeGrafter"/>
</dbReference>
<accession>I4BSC2</accession>
<keyword evidence="8" id="KW-0234">DNA repair</keyword>
<proteinExistence type="inferred from homology"/>
<dbReference type="InterPro" id="IPR013986">
    <property type="entry name" value="DExx_box_DNA_helicase_dom_sf"/>
</dbReference>
<evidence type="ECO:0000256" key="13">
    <source>
        <dbReference type="PROSITE-ProRule" id="PRU00560"/>
    </source>
</evidence>
<evidence type="ECO:0000259" key="14">
    <source>
        <dbReference type="PROSITE" id="PS51198"/>
    </source>
</evidence>
<keyword evidence="3" id="KW-0227">DNA damage</keyword>
<dbReference type="AlphaFoldDB" id="I4BSC2"/>